<dbReference type="SUPFAM" id="SSF49464">
    <property type="entry name" value="Carboxypeptidase regulatory domain-like"/>
    <property type="match status" value="1"/>
</dbReference>
<dbReference type="OrthoDB" id="1682379at2"/>
<accession>A0A2D0NAR5</accession>
<feature type="region of interest" description="Disordered" evidence="1">
    <location>
        <begin position="934"/>
        <end position="953"/>
    </location>
</feature>
<name>A0A2D0NAR5_FLAN2</name>
<feature type="chain" id="PRO_5012858659" evidence="2">
    <location>
        <begin position="19"/>
        <end position="953"/>
    </location>
</feature>
<proteinExistence type="predicted"/>
<dbReference type="InterPro" id="IPR008969">
    <property type="entry name" value="CarboxyPept-like_regulatory"/>
</dbReference>
<dbReference type="EMBL" id="PDUD01000021">
    <property type="protein sequence ID" value="PHN05612.1"/>
    <property type="molecule type" value="Genomic_DNA"/>
</dbReference>
<protein>
    <submittedName>
        <fullName evidence="4">TonB-dependent receptor</fullName>
    </submittedName>
</protein>
<keyword evidence="4" id="KW-0675">Receptor</keyword>
<feature type="region of interest" description="Disordered" evidence="1">
    <location>
        <begin position="291"/>
        <end position="311"/>
    </location>
</feature>
<dbReference type="InterPro" id="IPR041700">
    <property type="entry name" value="OMP_b-brl_3"/>
</dbReference>
<organism evidence="4 5">
    <name type="scientific">Flavilitoribacter nigricans (strain ATCC 23147 / DSM 23189 / NBRC 102662 / NCIMB 1420 / SS-2)</name>
    <name type="common">Lewinella nigricans</name>
    <dbReference type="NCBI Taxonomy" id="1122177"/>
    <lineage>
        <taxon>Bacteria</taxon>
        <taxon>Pseudomonadati</taxon>
        <taxon>Bacteroidota</taxon>
        <taxon>Saprospiria</taxon>
        <taxon>Saprospirales</taxon>
        <taxon>Lewinellaceae</taxon>
        <taxon>Flavilitoribacter</taxon>
    </lineage>
</organism>
<dbReference type="SUPFAM" id="SSF56935">
    <property type="entry name" value="Porins"/>
    <property type="match status" value="1"/>
</dbReference>
<evidence type="ECO:0000313" key="4">
    <source>
        <dbReference type="EMBL" id="PHN05612.1"/>
    </source>
</evidence>
<feature type="signal peptide" evidence="2">
    <location>
        <begin position="1"/>
        <end position="18"/>
    </location>
</feature>
<evidence type="ECO:0000259" key="3">
    <source>
        <dbReference type="Pfam" id="PF14905"/>
    </source>
</evidence>
<sequence length="953" mass="106591">MKNLFLLLALLLSVPLAAQQSVIFGKIFDDTESPLPGAYVSISQNDTEIKAEVSDADGRFRIEEVPVGTYLLRVKYLGFKDLEQEVQLTEKPLYLRSLQLETNALALDEVEVVGDVVRAVQKGDTTEINADAYKVMSDANAEDLIKKMPTVVINNGKVQAQGEDVKEILVDGKPFFGNDPTAALKNLPAEVIQKIQVYDQQSDQSQFTGFDDGNTSKTINIITRPGMNAGQFGKIYAGYGPDNYYKSGLSGNIFDGDRRISIIGLSNNINEQNFSAEDLVGVLGGGGGRGGFRGGGGRGGRGGGSRGGGGSAGDFLVDQQGGIAKTHSLGINYSDEWGKKFDISGSYFINHSNNDSDEFLNREYFENRGINQFYSEENYSNTKNTNHRMNFRIEYEIDSVNSIIMRPRLSIQQNVGTSETFGQTLMGNDLLNQTDNFFRSDLTGLSFNNNLLFRHRFAKPRRTFSVNVSGGYAPKEGESLLQSENLYFGDQPTTEMLDQKSLLENNNWNLSTSLNYTEPIGKAAMLMMDYQYSFRQDESDKQVLDFTEATGDYDQLNEPLTNIFSNDYVTHQVGGAYNYRKGRDFMVMARATLQFASLINEETFPDMATYRQNFTNILPFAMIRYGFSRNSNLRLFYRSSTDLPSIDQLQDVIDNTNPLQLTTGNPNLTQAFQHSVSLRYSNTIPETSKVFFAYISAGFTDNYIARSTYLADSDHPIFADLNVQPGAQLTIPTNLDGYWNVRSFLTYGMPLRFIKSNLNLNVSGSYSQIPGRINDEVNYSKTRSLGLGAVLSSNISEKLDFTLAVRPSMNQTTNTLQSGVDNEYYSQNSSFQLGWVFGKGFVVRSNIAHQFYDGLSEGFDQNYWLWSGSIGKKILKNDLGEISISMFDILGQNQSIQRNVTEIYLEDVQTQTLQRYIMLNFIYQFRNFGAAGQLSAPDQRRGRWGDGPPPNRF</sequence>
<evidence type="ECO:0000313" key="5">
    <source>
        <dbReference type="Proteomes" id="UP000223913"/>
    </source>
</evidence>
<feature type="domain" description="Outer membrane protein beta-barrel" evidence="3">
    <location>
        <begin position="455"/>
        <end position="923"/>
    </location>
</feature>
<evidence type="ECO:0000256" key="2">
    <source>
        <dbReference type="SAM" id="SignalP"/>
    </source>
</evidence>
<comment type="caution">
    <text evidence="4">The sequence shown here is derived from an EMBL/GenBank/DDBJ whole genome shotgun (WGS) entry which is preliminary data.</text>
</comment>
<dbReference type="Pfam" id="PF14905">
    <property type="entry name" value="OMP_b-brl_3"/>
    <property type="match status" value="1"/>
</dbReference>
<keyword evidence="2" id="KW-0732">Signal</keyword>
<dbReference type="AlphaFoldDB" id="A0A2D0NAR5"/>
<gene>
    <name evidence="4" type="ORF">CRP01_16630</name>
</gene>
<reference evidence="4 5" key="1">
    <citation type="submission" date="2017-10" db="EMBL/GenBank/DDBJ databases">
        <title>The draft genome sequence of Lewinella nigricans NBRC 102662.</title>
        <authorList>
            <person name="Wang K."/>
        </authorList>
    </citation>
    <scope>NUCLEOTIDE SEQUENCE [LARGE SCALE GENOMIC DNA]</scope>
    <source>
        <strain evidence="4 5">NBRC 102662</strain>
    </source>
</reference>
<dbReference type="RefSeq" id="WP_099151188.1">
    <property type="nucleotide sequence ID" value="NZ_PDUD01000021.1"/>
</dbReference>
<dbReference type="Gene3D" id="2.60.40.1120">
    <property type="entry name" value="Carboxypeptidase-like, regulatory domain"/>
    <property type="match status" value="1"/>
</dbReference>
<evidence type="ECO:0000256" key="1">
    <source>
        <dbReference type="SAM" id="MobiDB-lite"/>
    </source>
</evidence>
<dbReference type="Pfam" id="PF13715">
    <property type="entry name" value="CarbopepD_reg_2"/>
    <property type="match status" value="1"/>
</dbReference>
<keyword evidence="5" id="KW-1185">Reference proteome</keyword>
<dbReference type="Proteomes" id="UP000223913">
    <property type="component" value="Unassembled WGS sequence"/>
</dbReference>